<gene>
    <name evidence="2" type="ORF">M9Y10_041226</name>
</gene>
<evidence type="ECO:0000256" key="1">
    <source>
        <dbReference type="SAM" id="MobiDB-lite"/>
    </source>
</evidence>
<protein>
    <submittedName>
        <fullName evidence="2">Uncharacterized protein</fullName>
    </submittedName>
</protein>
<feature type="compositionally biased region" description="Low complexity" evidence="1">
    <location>
        <begin position="23"/>
        <end position="35"/>
    </location>
</feature>
<comment type="caution">
    <text evidence="2">The sequence shown here is derived from an EMBL/GenBank/DDBJ whole genome shotgun (WGS) entry which is preliminary data.</text>
</comment>
<proteinExistence type="predicted"/>
<organism evidence="2 3">
    <name type="scientific">Tritrichomonas musculus</name>
    <dbReference type="NCBI Taxonomy" id="1915356"/>
    <lineage>
        <taxon>Eukaryota</taxon>
        <taxon>Metamonada</taxon>
        <taxon>Parabasalia</taxon>
        <taxon>Tritrichomonadida</taxon>
        <taxon>Tritrichomonadidae</taxon>
        <taxon>Tritrichomonas</taxon>
    </lineage>
</organism>
<feature type="region of interest" description="Disordered" evidence="1">
    <location>
        <begin position="435"/>
        <end position="459"/>
    </location>
</feature>
<dbReference type="Proteomes" id="UP001470230">
    <property type="component" value="Unassembled WGS sequence"/>
</dbReference>
<sequence length="534" mass="62236">MSKQNTYGNKSSNSVQSVGSLTPFSQPQQQKLQVPQRPRLDAILPTLSNPYPFCGNNCIPKNFDSLSDESRAKYFTAQKKIQDSYLQKNKNDKKTSIQFLNYIFDSIDDNIELGLVFGILKIDHYAAAYCPNQLCYLFLKPVDDVLKYIHQYGFEIEIIGSEAVEKIEKHLGHFLKKEEMQEWKVSTFSDNKIGSDGFLVNIMAQLCLEIIRTVDVMNLLWETGIVRESLKDFFNNLFLYLRECDKKNSIFVFRGSYRCDKEIKNILFTILFVTNEKLMREWPQKYLNTLMGNQEKYEIFSEKWNNLINQANEINPKPFPNLSFNDGQIAISKARINLWNLQSRSFFKHPTITSTNSQLYNSNLVHEHSKALNVLSPKLQTQTQISESSASTTEHVNNYPDIIENQKDFSQIQMSRDQFDELPFYIKEKIMREHPKFKDEDHEENNDSSDLNSQPNDYYNNLQVDDDFSIWNPQPNDYYNNLGEDEDFPNWDSHSGQNFGDLYKLSPHSNNFISYELLNLCISSIDDNLSTPQE</sequence>
<accession>A0ABR2K3S4</accession>
<feature type="compositionally biased region" description="Polar residues" evidence="1">
    <location>
        <begin position="1"/>
        <end position="22"/>
    </location>
</feature>
<evidence type="ECO:0000313" key="3">
    <source>
        <dbReference type="Proteomes" id="UP001470230"/>
    </source>
</evidence>
<name>A0ABR2K3S4_9EUKA</name>
<keyword evidence="3" id="KW-1185">Reference proteome</keyword>
<reference evidence="2 3" key="1">
    <citation type="submission" date="2024-04" db="EMBL/GenBank/DDBJ databases">
        <title>Tritrichomonas musculus Genome.</title>
        <authorList>
            <person name="Alves-Ferreira E."/>
            <person name="Grigg M."/>
            <person name="Lorenzi H."/>
            <person name="Galac M."/>
        </authorList>
    </citation>
    <scope>NUCLEOTIDE SEQUENCE [LARGE SCALE GENOMIC DNA]</scope>
    <source>
        <strain evidence="2 3">EAF2021</strain>
    </source>
</reference>
<feature type="region of interest" description="Disordered" evidence="1">
    <location>
        <begin position="1"/>
        <end position="35"/>
    </location>
</feature>
<evidence type="ECO:0000313" key="2">
    <source>
        <dbReference type="EMBL" id="KAK8885772.1"/>
    </source>
</evidence>
<dbReference type="EMBL" id="JAPFFF010000007">
    <property type="protein sequence ID" value="KAK8885772.1"/>
    <property type="molecule type" value="Genomic_DNA"/>
</dbReference>